<protein>
    <submittedName>
        <fullName evidence="2">U32 family peptidase</fullName>
    </submittedName>
</protein>
<sequence>GVIKDYNEDKGVALVEQRNNFSRGDIMEFLSPSGETFVQEIKELYDERGEEVERAPHPQQLLIIPLLQRVEPYTIMRRARK</sequence>
<dbReference type="Pfam" id="PF16325">
    <property type="entry name" value="Peptidase_U32_C"/>
    <property type="match status" value="1"/>
</dbReference>
<dbReference type="Proteomes" id="UP000285138">
    <property type="component" value="Unassembled WGS sequence"/>
</dbReference>
<comment type="caution">
    <text evidence="2">The sequence shown here is derived from an EMBL/GenBank/DDBJ whole genome shotgun (WGS) entry which is preliminary data.</text>
</comment>
<reference evidence="2 3" key="1">
    <citation type="submission" date="2018-08" db="EMBL/GenBank/DDBJ databases">
        <title>The metabolism and importance of syntrophic acetate oxidation coupled to methane or sulfide production in haloalkaline environments.</title>
        <authorList>
            <person name="Timmers P.H.A."/>
            <person name="Vavourakis C.D."/>
            <person name="Sorokin D.Y."/>
            <person name="Sinninghe Damste J.S."/>
            <person name="Muyzer G."/>
            <person name="Stams A.J.M."/>
            <person name="Plugge C.M."/>
        </authorList>
    </citation>
    <scope>NUCLEOTIDE SEQUENCE [LARGE SCALE GENOMIC DNA]</scope>
    <source>
        <strain evidence="2">MSAO_Bac1</strain>
    </source>
</reference>
<dbReference type="AlphaFoldDB" id="A0A424YHB8"/>
<evidence type="ECO:0000313" key="3">
    <source>
        <dbReference type="Proteomes" id="UP000285138"/>
    </source>
</evidence>
<dbReference type="InterPro" id="IPR032525">
    <property type="entry name" value="Peptidase_U32_C"/>
</dbReference>
<feature type="domain" description="Peptidase family U32 C-terminal" evidence="1">
    <location>
        <begin position="1"/>
        <end position="77"/>
    </location>
</feature>
<proteinExistence type="predicted"/>
<organism evidence="2 3">
    <name type="scientific">Candidatus Syntrophonatronum acetioxidans</name>
    <dbReference type="NCBI Taxonomy" id="1795816"/>
    <lineage>
        <taxon>Bacteria</taxon>
        <taxon>Bacillati</taxon>
        <taxon>Bacillota</taxon>
        <taxon>Clostridia</taxon>
        <taxon>Eubacteriales</taxon>
        <taxon>Syntrophomonadaceae</taxon>
        <taxon>Candidatus Syntrophonatronum</taxon>
    </lineage>
</organism>
<evidence type="ECO:0000259" key="1">
    <source>
        <dbReference type="Pfam" id="PF16325"/>
    </source>
</evidence>
<evidence type="ECO:0000313" key="2">
    <source>
        <dbReference type="EMBL" id="RQD77542.1"/>
    </source>
</evidence>
<dbReference type="EMBL" id="QZAA01000065">
    <property type="protein sequence ID" value="RQD77542.1"/>
    <property type="molecule type" value="Genomic_DNA"/>
</dbReference>
<feature type="non-terminal residue" evidence="2">
    <location>
        <position position="1"/>
    </location>
</feature>
<name>A0A424YHB8_9FIRM</name>
<gene>
    <name evidence="2" type="ORF">D5R97_02075</name>
</gene>
<dbReference type="Gene3D" id="2.40.30.10">
    <property type="entry name" value="Translation factors"/>
    <property type="match status" value="1"/>
</dbReference>
<accession>A0A424YHB8</accession>